<feature type="signal peptide" evidence="2">
    <location>
        <begin position="1"/>
        <end position="19"/>
    </location>
</feature>
<dbReference type="EMBL" id="RCYZ01000008">
    <property type="protein sequence ID" value="TPG62883.1"/>
    <property type="molecule type" value="Genomic_DNA"/>
</dbReference>
<dbReference type="OrthoDB" id="887022at2"/>
<reference evidence="3 4" key="1">
    <citation type="journal article" date="2019" name="Environ. Microbiol.">
        <title>Species interactions and distinct microbial communities in high Arctic permafrost affected cryosols are associated with the CH4 and CO2 gas fluxes.</title>
        <authorList>
            <person name="Altshuler I."/>
            <person name="Hamel J."/>
            <person name="Turney S."/>
            <person name="Magnuson E."/>
            <person name="Levesque R."/>
            <person name="Greer C."/>
            <person name="Whyte L.G."/>
        </authorList>
    </citation>
    <scope>NUCLEOTIDE SEQUENCE [LARGE SCALE GENOMIC DNA]</scope>
    <source>
        <strain evidence="3 4">S9.2P</strain>
    </source>
</reference>
<protein>
    <recommendedName>
        <fullName evidence="5">DUF3035 domain-containing protein</fullName>
    </recommendedName>
</protein>
<keyword evidence="2" id="KW-0732">Signal</keyword>
<dbReference type="RefSeq" id="WP_140468763.1">
    <property type="nucleotide sequence ID" value="NZ_RCYZ01000008.1"/>
</dbReference>
<gene>
    <name evidence="3" type="ORF">EAH73_17605</name>
</gene>
<keyword evidence="4" id="KW-1185">Reference proteome</keyword>
<name>A0A502GPN8_9BACT</name>
<accession>A0A502GPN8</accession>
<organism evidence="3 4">
    <name type="scientific">Hymenobacter nivis</name>
    <dbReference type="NCBI Taxonomy" id="1850093"/>
    <lineage>
        <taxon>Bacteria</taxon>
        <taxon>Pseudomonadati</taxon>
        <taxon>Bacteroidota</taxon>
        <taxon>Cytophagia</taxon>
        <taxon>Cytophagales</taxon>
        <taxon>Hymenobacteraceae</taxon>
        <taxon>Hymenobacter</taxon>
    </lineage>
</organism>
<evidence type="ECO:0000256" key="2">
    <source>
        <dbReference type="SAM" id="SignalP"/>
    </source>
</evidence>
<dbReference type="Proteomes" id="UP000317646">
    <property type="component" value="Unassembled WGS sequence"/>
</dbReference>
<sequence>MKFLSPRALALATAALALNACSSEPSDWRPDEKVSVDMVAPGTRISELRASDSADMPNAAKGGAIPRPINSSEKLDKRAMPNAAEAMSADATNLSGEEKKNDAAPADGDARDKPAAEKK</sequence>
<evidence type="ECO:0008006" key="5">
    <source>
        <dbReference type="Google" id="ProtNLM"/>
    </source>
</evidence>
<evidence type="ECO:0000313" key="3">
    <source>
        <dbReference type="EMBL" id="TPG62883.1"/>
    </source>
</evidence>
<proteinExistence type="predicted"/>
<feature type="region of interest" description="Disordered" evidence="1">
    <location>
        <begin position="45"/>
        <end position="119"/>
    </location>
</feature>
<dbReference type="AlphaFoldDB" id="A0A502GPN8"/>
<feature type="compositionally biased region" description="Basic and acidic residues" evidence="1">
    <location>
        <begin position="96"/>
        <end position="119"/>
    </location>
</feature>
<feature type="chain" id="PRO_5021188870" description="DUF3035 domain-containing protein" evidence="2">
    <location>
        <begin position="20"/>
        <end position="119"/>
    </location>
</feature>
<comment type="caution">
    <text evidence="3">The sequence shown here is derived from an EMBL/GenBank/DDBJ whole genome shotgun (WGS) entry which is preliminary data.</text>
</comment>
<evidence type="ECO:0000313" key="4">
    <source>
        <dbReference type="Proteomes" id="UP000317646"/>
    </source>
</evidence>
<evidence type="ECO:0000256" key="1">
    <source>
        <dbReference type="SAM" id="MobiDB-lite"/>
    </source>
</evidence>